<comment type="caution">
    <text evidence="2">The sequence shown here is derived from an EMBL/GenBank/DDBJ whole genome shotgun (WGS) entry which is preliminary data.</text>
</comment>
<name>A0A8T1KM53_9STRA</name>
<dbReference type="AlphaFoldDB" id="A0A8T1KM53"/>
<reference evidence="2" key="1">
    <citation type="submission" date="2018-10" db="EMBL/GenBank/DDBJ databases">
        <title>Effector identification in a new, highly contiguous assembly of the strawberry crown rot pathogen Phytophthora cactorum.</title>
        <authorList>
            <person name="Armitage A.D."/>
            <person name="Nellist C.F."/>
            <person name="Bates H."/>
            <person name="Vickerstaff R.J."/>
            <person name="Harrison R.J."/>
        </authorList>
    </citation>
    <scope>NUCLEOTIDE SEQUENCE</scope>
    <source>
        <strain evidence="1">4040</strain>
        <strain evidence="2">P415</strain>
    </source>
</reference>
<dbReference type="EMBL" id="RCML01000366">
    <property type="protein sequence ID" value="KAG2979331.1"/>
    <property type="molecule type" value="Genomic_DNA"/>
</dbReference>
<gene>
    <name evidence="1" type="ORF">PC117_g17607</name>
    <name evidence="2" type="ORF">PC118_g11812</name>
</gene>
<protein>
    <submittedName>
        <fullName evidence="2">Uncharacterized protein</fullName>
    </submittedName>
</protein>
<evidence type="ECO:0000313" key="1">
    <source>
        <dbReference type="EMBL" id="KAG2916837.1"/>
    </source>
</evidence>
<dbReference type="Proteomes" id="UP000697107">
    <property type="component" value="Unassembled WGS sequence"/>
</dbReference>
<evidence type="ECO:0000313" key="3">
    <source>
        <dbReference type="Proteomes" id="UP000697107"/>
    </source>
</evidence>
<accession>A0A8T1KM53</accession>
<sequence>MELGDEQASCCAQVGRDYTMDAENTTDAGVHASEDSTENSTSDQQIILPTNSEDAGLTEVITKVYELLPPLQHIYRSEVEAETAIHQWTLRHGYNITKKQLERNNNGDIVYRLFACDQWGKPNTLDILVIKIT</sequence>
<dbReference type="EMBL" id="RCMK01000672">
    <property type="protein sequence ID" value="KAG2916837.1"/>
    <property type="molecule type" value="Genomic_DNA"/>
</dbReference>
<dbReference type="Proteomes" id="UP000736787">
    <property type="component" value="Unassembled WGS sequence"/>
</dbReference>
<evidence type="ECO:0000313" key="2">
    <source>
        <dbReference type="EMBL" id="KAG2979331.1"/>
    </source>
</evidence>
<organism evidence="2 3">
    <name type="scientific">Phytophthora cactorum</name>
    <dbReference type="NCBI Taxonomy" id="29920"/>
    <lineage>
        <taxon>Eukaryota</taxon>
        <taxon>Sar</taxon>
        <taxon>Stramenopiles</taxon>
        <taxon>Oomycota</taxon>
        <taxon>Peronosporomycetes</taxon>
        <taxon>Peronosporales</taxon>
        <taxon>Peronosporaceae</taxon>
        <taxon>Phytophthora</taxon>
    </lineage>
</organism>
<proteinExistence type="predicted"/>